<gene>
    <name evidence="1" type="ORF">AGR7A_Lc140070</name>
</gene>
<comment type="caution">
    <text evidence="1">The sequence shown here is derived from an EMBL/GenBank/DDBJ whole genome shotgun (WGS) entry which is preliminary data.</text>
</comment>
<keyword evidence="2" id="KW-1185">Reference proteome</keyword>
<evidence type="ECO:0000313" key="2">
    <source>
        <dbReference type="Proteomes" id="UP000192140"/>
    </source>
</evidence>
<accession>A0A1S7U2I1</accession>
<reference evidence="1" key="1">
    <citation type="submission" date="2016-01" db="EMBL/GenBank/DDBJ databases">
        <authorList>
            <person name="Regsiter A."/>
            <person name="william w."/>
        </authorList>
    </citation>
    <scope>NUCLEOTIDE SEQUENCE</scope>
    <source>
        <strain evidence="1">NCPPB 1641</strain>
    </source>
</reference>
<evidence type="ECO:0000313" key="1">
    <source>
        <dbReference type="EMBL" id="CVI61028.1"/>
    </source>
</evidence>
<sequence length="20" mass="2379">MKPVQPKMQLMLYAIFSKPK</sequence>
<name>A0A1S7U2I1_9HYPH</name>
<protein>
    <submittedName>
        <fullName evidence="1">Uncharacterized protein</fullName>
    </submittedName>
</protein>
<dbReference type="EMBL" id="FCNP01000035">
    <property type="protein sequence ID" value="CVI61028.1"/>
    <property type="molecule type" value="Genomic_DNA"/>
</dbReference>
<organism evidence="1 2">
    <name type="scientific">Agrobacterium deltaense NCPPB 1641</name>
    <dbReference type="NCBI Taxonomy" id="1183425"/>
    <lineage>
        <taxon>Bacteria</taxon>
        <taxon>Pseudomonadati</taxon>
        <taxon>Pseudomonadota</taxon>
        <taxon>Alphaproteobacteria</taxon>
        <taxon>Hyphomicrobiales</taxon>
        <taxon>Rhizobiaceae</taxon>
        <taxon>Rhizobium/Agrobacterium group</taxon>
        <taxon>Agrobacterium</taxon>
    </lineage>
</organism>
<dbReference type="Proteomes" id="UP000192140">
    <property type="component" value="Unassembled WGS sequence"/>
</dbReference>
<proteinExistence type="predicted"/>
<dbReference type="AlphaFoldDB" id="A0A1S7U2I1"/>